<keyword evidence="3" id="KW-1185">Reference proteome</keyword>
<dbReference type="PANTHER" id="PTHR14593:SF5">
    <property type="entry name" value="WD REPEAT-CONTAINING PROTEIN 11"/>
    <property type="match status" value="1"/>
</dbReference>
<accession>A0A9D4J069</accession>
<proteinExistence type="predicted"/>
<organism evidence="2 3">
    <name type="scientific">Dreissena polymorpha</name>
    <name type="common">Zebra mussel</name>
    <name type="synonym">Mytilus polymorpha</name>
    <dbReference type="NCBI Taxonomy" id="45954"/>
    <lineage>
        <taxon>Eukaryota</taxon>
        <taxon>Metazoa</taxon>
        <taxon>Spiralia</taxon>
        <taxon>Lophotrochozoa</taxon>
        <taxon>Mollusca</taxon>
        <taxon>Bivalvia</taxon>
        <taxon>Autobranchia</taxon>
        <taxon>Heteroconchia</taxon>
        <taxon>Euheterodonta</taxon>
        <taxon>Imparidentia</taxon>
        <taxon>Neoheterodontei</taxon>
        <taxon>Myida</taxon>
        <taxon>Dreissenoidea</taxon>
        <taxon>Dreissenidae</taxon>
        <taxon>Dreissena</taxon>
    </lineage>
</organism>
<dbReference type="InterPro" id="IPR015943">
    <property type="entry name" value="WD40/YVTN_repeat-like_dom_sf"/>
</dbReference>
<reference evidence="2" key="2">
    <citation type="submission" date="2020-11" db="EMBL/GenBank/DDBJ databases">
        <authorList>
            <person name="McCartney M.A."/>
            <person name="Auch B."/>
            <person name="Kono T."/>
            <person name="Mallez S."/>
            <person name="Becker A."/>
            <person name="Gohl D.M."/>
            <person name="Silverstein K.A.T."/>
            <person name="Koren S."/>
            <person name="Bechman K.B."/>
            <person name="Herman A."/>
            <person name="Abrahante J.E."/>
            <person name="Garbe J."/>
        </authorList>
    </citation>
    <scope>NUCLEOTIDE SEQUENCE</scope>
    <source>
        <strain evidence="2">Duluth1</strain>
        <tissue evidence="2">Whole animal</tissue>
    </source>
</reference>
<evidence type="ECO:0000313" key="2">
    <source>
        <dbReference type="EMBL" id="KAH3790792.1"/>
    </source>
</evidence>
<dbReference type="GO" id="GO:0005737">
    <property type="term" value="C:cytoplasm"/>
    <property type="evidence" value="ECO:0007669"/>
    <property type="project" value="TreeGrafter"/>
</dbReference>
<reference evidence="2" key="1">
    <citation type="journal article" date="2019" name="bioRxiv">
        <title>The Genome of the Zebra Mussel, Dreissena polymorpha: A Resource for Invasive Species Research.</title>
        <authorList>
            <person name="McCartney M.A."/>
            <person name="Auch B."/>
            <person name="Kono T."/>
            <person name="Mallez S."/>
            <person name="Zhang Y."/>
            <person name="Obille A."/>
            <person name="Becker A."/>
            <person name="Abrahante J.E."/>
            <person name="Garbe J."/>
            <person name="Badalamenti J.P."/>
            <person name="Herman A."/>
            <person name="Mangelson H."/>
            <person name="Liachko I."/>
            <person name="Sullivan S."/>
            <person name="Sone E.D."/>
            <person name="Koren S."/>
            <person name="Silverstein K.A.T."/>
            <person name="Beckman K.B."/>
            <person name="Gohl D.M."/>
        </authorList>
    </citation>
    <scope>NUCLEOTIDE SEQUENCE</scope>
    <source>
        <strain evidence="2">Duluth1</strain>
        <tissue evidence="2">Whole animal</tissue>
    </source>
</reference>
<name>A0A9D4J069_DREPO</name>
<dbReference type="Gene3D" id="2.130.10.10">
    <property type="entry name" value="YVTN repeat-like/Quinoprotein amine dehydrogenase"/>
    <property type="match status" value="1"/>
</dbReference>
<evidence type="ECO:0000259" key="1">
    <source>
        <dbReference type="Pfam" id="PF23751"/>
    </source>
</evidence>
<dbReference type="InterPro" id="IPR036322">
    <property type="entry name" value="WD40_repeat_dom_sf"/>
</dbReference>
<gene>
    <name evidence="2" type="ORF">DPMN_168999</name>
</gene>
<evidence type="ECO:0000313" key="3">
    <source>
        <dbReference type="Proteomes" id="UP000828390"/>
    </source>
</evidence>
<feature type="domain" description="WDR11 first beta-propeller" evidence="1">
    <location>
        <begin position="13"/>
        <end position="171"/>
    </location>
</feature>
<dbReference type="AlphaFoldDB" id="A0A9D4J069"/>
<dbReference type="EMBL" id="JAIWYP010000008">
    <property type="protein sequence ID" value="KAH3790792.1"/>
    <property type="molecule type" value="Genomic_DNA"/>
</dbReference>
<dbReference type="PANTHER" id="PTHR14593">
    <property type="entry name" value="WD REPEAT-CONTAINING PROTEIN 11"/>
    <property type="match status" value="1"/>
</dbReference>
<dbReference type="InterPro" id="IPR039694">
    <property type="entry name" value="WDR11"/>
</dbReference>
<dbReference type="InterPro" id="IPR057852">
    <property type="entry name" value="Beta-prop_WDR11_1st"/>
</dbReference>
<dbReference type="SUPFAM" id="SSF50978">
    <property type="entry name" value="WD40 repeat-like"/>
    <property type="match status" value="1"/>
</dbReference>
<dbReference type="Proteomes" id="UP000828390">
    <property type="component" value="Unassembled WGS sequence"/>
</dbReference>
<sequence length="203" mass="22817">MKLSPKLITGILSTQNKGVIDWGWQGFVAYGCNNHVVVVDPKTVQASILVIQVLNWHKSSVVKVKWSRENYAHDLGSPYSLRLASADTSGNIIVWDVAQGEPKSECCDGNKPILGMEWLPWQDASRDLLVALHPPYAVILWNADTGTKLWKKTYTEALCSLALDPFCFRNVAFWSNLAKRMTRILVGEISKYVLHWAKCICIN</sequence>
<protein>
    <recommendedName>
        <fullName evidence="1">WDR11 first beta-propeller domain-containing protein</fullName>
    </recommendedName>
</protein>
<dbReference type="Pfam" id="PF23751">
    <property type="entry name" value="Beta-prop_WDR11_1st"/>
    <property type="match status" value="1"/>
</dbReference>
<dbReference type="PROSITE" id="PS51257">
    <property type="entry name" value="PROKAR_LIPOPROTEIN"/>
    <property type="match status" value="1"/>
</dbReference>
<comment type="caution">
    <text evidence="2">The sequence shown here is derived from an EMBL/GenBank/DDBJ whole genome shotgun (WGS) entry which is preliminary data.</text>
</comment>